<dbReference type="EMBL" id="JAEKNS010000037">
    <property type="protein sequence ID" value="MBJ7593771.1"/>
    <property type="molecule type" value="Genomic_DNA"/>
</dbReference>
<dbReference type="InterPro" id="IPR000073">
    <property type="entry name" value="AB_hydrolase_1"/>
</dbReference>
<keyword evidence="2" id="KW-0378">Hydrolase</keyword>
<dbReference type="GO" id="GO:0016787">
    <property type="term" value="F:hydrolase activity"/>
    <property type="evidence" value="ECO:0007669"/>
    <property type="project" value="UniProtKB-KW"/>
</dbReference>
<organism evidence="2 3">
    <name type="scientific">Candidatus Aeolococcus gillhamiae</name>
    <dbReference type="NCBI Taxonomy" id="3127015"/>
    <lineage>
        <taxon>Bacteria</taxon>
        <taxon>Bacillati</taxon>
        <taxon>Candidatus Dormiibacterota</taxon>
        <taxon>Candidatus Dormibacteria</taxon>
        <taxon>Candidatus Aeolococcales</taxon>
        <taxon>Candidatus Aeolococcaceae</taxon>
        <taxon>Candidatus Aeolococcus</taxon>
    </lineage>
</organism>
<dbReference type="PANTHER" id="PTHR37017:SF11">
    <property type="entry name" value="ESTERASE_LIPASE_THIOESTERASE DOMAIN-CONTAINING PROTEIN"/>
    <property type="match status" value="1"/>
</dbReference>
<evidence type="ECO:0000313" key="2">
    <source>
        <dbReference type="EMBL" id="MBJ7593771.1"/>
    </source>
</evidence>
<accession>A0A934JQJ8</accession>
<name>A0A934JQJ8_9BACT</name>
<reference evidence="2 3" key="1">
    <citation type="submission" date="2020-10" db="EMBL/GenBank/DDBJ databases">
        <title>Ca. Dormibacterota MAGs.</title>
        <authorList>
            <person name="Montgomery K."/>
        </authorList>
    </citation>
    <scope>NUCLEOTIDE SEQUENCE [LARGE SCALE GENOMIC DNA]</scope>
    <source>
        <strain evidence="2">SC8812_S17_18</strain>
    </source>
</reference>
<dbReference type="Gene3D" id="3.40.50.1820">
    <property type="entry name" value="alpha/beta hydrolase"/>
    <property type="match status" value="1"/>
</dbReference>
<feature type="domain" description="AB hydrolase-1" evidence="1">
    <location>
        <begin position="4"/>
        <end position="202"/>
    </location>
</feature>
<comment type="caution">
    <text evidence="2">The sequence shown here is derived from an EMBL/GenBank/DDBJ whole genome shotgun (WGS) entry which is preliminary data.</text>
</comment>
<evidence type="ECO:0000313" key="3">
    <source>
        <dbReference type="Proteomes" id="UP000606991"/>
    </source>
</evidence>
<dbReference type="SUPFAM" id="SSF53474">
    <property type="entry name" value="alpha/beta-Hydrolases"/>
    <property type="match status" value="1"/>
</dbReference>
<proteinExistence type="predicted"/>
<dbReference type="PANTHER" id="PTHR37017">
    <property type="entry name" value="AB HYDROLASE-1 DOMAIN-CONTAINING PROTEIN-RELATED"/>
    <property type="match status" value="1"/>
</dbReference>
<protein>
    <submittedName>
        <fullName evidence="2">Alpha/beta hydrolase</fullName>
    </submittedName>
</protein>
<dbReference type="Proteomes" id="UP000606991">
    <property type="component" value="Unassembled WGS sequence"/>
</dbReference>
<dbReference type="AlphaFoldDB" id="A0A934JQJ8"/>
<dbReference type="Pfam" id="PF12697">
    <property type="entry name" value="Abhydrolase_6"/>
    <property type="match status" value="1"/>
</dbReference>
<dbReference type="InterPro" id="IPR052897">
    <property type="entry name" value="Sec-Metab_Biosynth_Hydrolase"/>
</dbReference>
<sequence length="208" mass="22952">MARFVLVHGGWHGGWCFRWLAEELENRGHHVASPDLPCEEVGLTPLDYAREVGPQPDAIVVGHSLGGFTIPHIEAGARVYLAALPPLERGEIKDCFVEGFGGAVRDIRDRSYWPDADTAAARMYPDCSRPQSDWAFAQLRRQARLDPIPAPFGPRDVVIATLQDAAVDPDWQIRTARTHGARVIELDSGHSPFLTQPDELANILSSLD</sequence>
<evidence type="ECO:0000259" key="1">
    <source>
        <dbReference type="Pfam" id="PF12697"/>
    </source>
</evidence>
<dbReference type="RefSeq" id="WP_337309364.1">
    <property type="nucleotide sequence ID" value="NZ_JAEKNS010000037.1"/>
</dbReference>
<dbReference type="InterPro" id="IPR029058">
    <property type="entry name" value="AB_hydrolase_fold"/>
</dbReference>
<gene>
    <name evidence="2" type="ORF">JF886_02740</name>
</gene>